<comment type="caution">
    <text evidence="2">The sequence shown here is derived from an EMBL/GenBank/DDBJ whole genome shotgun (WGS) entry which is preliminary data.</text>
</comment>
<organism evidence="2 3">
    <name type="scientific">Smittium culicis</name>
    <dbReference type="NCBI Taxonomy" id="133412"/>
    <lineage>
        <taxon>Eukaryota</taxon>
        <taxon>Fungi</taxon>
        <taxon>Fungi incertae sedis</taxon>
        <taxon>Zoopagomycota</taxon>
        <taxon>Kickxellomycotina</taxon>
        <taxon>Harpellomycetes</taxon>
        <taxon>Harpellales</taxon>
        <taxon>Legeriomycetaceae</taxon>
        <taxon>Smittium</taxon>
    </lineage>
</organism>
<dbReference type="AlphaFoldDB" id="A0A1R1Y8M0"/>
<sequence>MIAAKKTTSKNRTKKRRPFRKRGQLVYSFPPETVPNQPAVLAQYQPKTSQKQGGQYLGKRCQNFHQKGKNSGSQ</sequence>
<gene>
    <name evidence="2" type="ORF">AYI70_g2426</name>
</gene>
<evidence type="ECO:0000313" key="3">
    <source>
        <dbReference type="Proteomes" id="UP000187283"/>
    </source>
</evidence>
<reference evidence="2 3" key="1">
    <citation type="submission" date="2017-01" db="EMBL/GenBank/DDBJ databases">
        <authorList>
            <person name="Mah S.A."/>
            <person name="Swanson W.J."/>
            <person name="Moy G.W."/>
            <person name="Vacquier V.D."/>
        </authorList>
    </citation>
    <scope>NUCLEOTIDE SEQUENCE [LARGE SCALE GENOMIC DNA]</scope>
    <source>
        <strain evidence="2 3">GSMNP</strain>
    </source>
</reference>
<evidence type="ECO:0000256" key="1">
    <source>
        <dbReference type="SAM" id="MobiDB-lite"/>
    </source>
</evidence>
<feature type="region of interest" description="Disordered" evidence="1">
    <location>
        <begin position="1"/>
        <end position="34"/>
    </location>
</feature>
<evidence type="ECO:0000313" key="2">
    <source>
        <dbReference type="EMBL" id="OMJ23174.1"/>
    </source>
</evidence>
<proteinExistence type="predicted"/>
<dbReference type="EMBL" id="LSSN01000594">
    <property type="protein sequence ID" value="OMJ23174.1"/>
    <property type="molecule type" value="Genomic_DNA"/>
</dbReference>
<accession>A0A1R1Y8M0</accession>
<keyword evidence="3" id="KW-1185">Reference proteome</keyword>
<dbReference type="Proteomes" id="UP000187283">
    <property type="component" value="Unassembled WGS sequence"/>
</dbReference>
<protein>
    <submittedName>
        <fullName evidence="2">Uncharacterized protein</fullName>
    </submittedName>
</protein>
<feature type="compositionally biased region" description="Basic residues" evidence="1">
    <location>
        <begin position="7"/>
        <end position="23"/>
    </location>
</feature>
<name>A0A1R1Y8M0_9FUNG</name>